<reference evidence="3 4" key="1">
    <citation type="submission" date="2014-08" db="EMBL/GenBank/DDBJ databases">
        <title>First Complete Genome Sequence of the Shellfish Pathogen Vibrio tubiashii.</title>
        <authorList>
            <person name="Richards G.P."/>
            <person name="Needleman D.S."/>
            <person name="Watson M.A."/>
            <person name="Bono J.L."/>
        </authorList>
    </citation>
    <scope>NUCLEOTIDE SEQUENCE [LARGE SCALE GENOMIC DNA]</scope>
    <source>
        <strain evidence="3 4">ATCC 19109</strain>
        <plasmid evidence="4">Plasmid p251</plasmid>
    </source>
</reference>
<accession>A0A0A0SQH8</accession>
<dbReference type="KEGG" id="vtu:IX91_24395"/>
<dbReference type="HOGENOM" id="CLU_031076_0_1_6"/>
<dbReference type="Gene3D" id="2.120.10.30">
    <property type="entry name" value="TolB, C-terminal domain"/>
    <property type="match status" value="1"/>
</dbReference>
<dbReference type="EMBL" id="CP009356">
    <property type="protein sequence ID" value="AIW17222.1"/>
    <property type="molecule type" value="Genomic_DNA"/>
</dbReference>
<name>A0A0A0SQH8_9VIBR</name>
<dbReference type="PANTHER" id="PTHR10009:SF18">
    <property type="entry name" value="PROTEIN YELLOW-LIKE PROTEIN"/>
    <property type="match status" value="1"/>
</dbReference>
<evidence type="ECO:0000313" key="3">
    <source>
        <dbReference type="EMBL" id="AIW17222.1"/>
    </source>
</evidence>
<dbReference type="RefSeq" id="WP_038197297.1">
    <property type="nucleotide sequence ID" value="NZ_CP009356.1"/>
</dbReference>
<dbReference type="Pfam" id="PF03022">
    <property type="entry name" value="MRJP"/>
    <property type="match status" value="1"/>
</dbReference>
<geneLocation type="plasmid" evidence="3 4">
    <name>p251</name>
</geneLocation>
<comment type="subcellular location">
    <subcellularLocation>
        <location evidence="1">Secreted</location>
    </subcellularLocation>
</comment>
<dbReference type="GO" id="GO:0005576">
    <property type="term" value="C:extracellular region"/>
    <property type="evidence" value="ECO:0007669"/>
    <property type="project" value="UniProtKB-SubCell"/>
</dbReference>
<dbReference type="GeneID" id="23447868"/>
<organism evidence="3 4">
    <name type="scientific">Vibrio tubiashii ATCC 19109</name>
    <dbReference type="NCBI Taxonomy" id="1051646"/>
    <lineage>
        <taxon>Bacteria</taxon>
        <taxon>Pseudomonadati</taxon>
        <taxon>Pseudomonadota</taxon>
        <taxon>Gammaproteobacteria</taxon>
        <taxon>Vibrionales</taxon>
        <taxon>Vibrionaceae</taxon>
        <taxon>Vibrio</taxon>
        <taxon>Vibrio oreintalis group</taxon>
    </lineage>
</organism>
<sequence>MNRLKTGIALMAAMGVHATQASELEVVAELNGTRPGNLTVTEQGRVIMSMHPLENPKYRVMELLDDGTTRAFPTEDWADGPELGEVGLSSVIGIDSTKDGTVWMLDMGSASAPAQIVAWDSVNHELAQRITLSPSVMVENSFFQDFALDTQRNRMYIADTTLGNIVGEAAPAFVVVDLNTGQARRVLESHKALMAPLHQVSIDGSPLATKRQDGQAQPVYLGLNPITIDANNEWVYFGTVNGSAIYRLPAAALADPKVAPDQLAQTIEFYSEKRPSDGMVMAENGRIYVGDLEKNAIGVADESGYRLLAQDDQLLNWVDGFALGKGYLYLTQNALHLHPVMNEGEEEANKPYRIVRLKLE</sequence>
<dbReference type="AlphaFoldDB" id="A0A0A0SQH8"/>
<dbReference type="PANTHER" id="PTHR10009">
    <property type="entry name" value="PROTEIN YELLOW-RELATED"/>
    <property type="match status" value="1"/>
</dbReference>
<protein>
    <submittedName>
        <fullName evidence="3">Major royal jelly-related protein</fullName>
    </submittedName>
</protein>
<keyword evidence="2" id="KW-0964">Secreted</keyword>
<dbReference type="InterPro" id="IPR017996">
    <property type="entry name" value="MRJP/yellow-related"/>
</dbReference>
<dbReference type="Proteomes" id="UP000030071">
    <property type="component" value="Plasmid p251"/>
</dbReference>
<evidence type="ECO:0000313" key="4">
    <source>
        <dbReference type="Proteomes" id="UP000030071"/>
    </source>
</evidence>
<proteinExistence type="predicted"/>
<gene>
    <name evidence="3" type="ORF">IX91_24395</name>
</gene>
<dbReference type="InterPro" id="IPR011042">
    <property type="entry name" value="6-blade_b-propeller_TolB-like"/>
</dbReference>
<dbReference type="eggNOG" id="COG3386">
    <property type="taxonomic scope" value="Bacteria"/>
</dbReference>
<evidence type="ECO:0000256" key="2">
    <source>
        <dbReference type="ARBA" id="ARBA00022525"/>
    </source>
</evidence>
<keyword evidence="3" id="KW-0614">Plasmid</keyword>
<dbReference type="PATRIC" id="fig|1051646.9.peg.4970"/>
<evidence type="ECO:0000256" key="1">
    <source>
        <dbReference type="ARBA" id="ARBA00004613"/>
    </source>
</evidence>
<dbReference type="SUPFAM" id="SSF63829">
    <property type="entry name" value="Calcium-dependent phosphotriesterase"/>
    <property type="match status" value="1"/>
</dbReference>